<dbReference type="Gene3D" id="3.30.565.10">
    <property type="entry name" value="Histidine kinase-like ATPase, C-terminal domain"/>
    <property type="match status" value="1"/>
</dbReference>
<evidence type="ECO:0000256" key="6">
    <source>
        <dbReference type="ARBA" id="ARBA00022777"/>
    </source>
</evidence>
<proteinExistence type="predicted"/>
<feature type="transmembrane region" description="Helical" evidence="8">
    <location>
        <begin position="18"/>
        <end position="37"/>
    </location>
</feature>
<evidence type="ECO:0000256" key="7">
    <source>
        <dbReference type="ARBA" id="ARBA00022989"/>
    </source>
</evidence>
<reference evidence="10" key="1">
    <citation type="journal article" date="2015" name="Nature">
        <title>Complex archaea that bridge the gap between prokaryotes and eukaryotes.</title>
        <authorList>
            <person name="Spang A."/>
            <person name="Saw J.H."/>
            <person name="Jorgensen S.L."/>
            <person name="Zaremba-Niedzwiedzka K."/>
            <person name="Martijn J."/>
            <person name="Lind A.E."/>
            <person name="van Eijk R."/>
            <person name="Schleper C."/>
            <person name="Guy L."/>
            <person name="Ettema T.J."/>
        </authorList>
    </citation>
    <scope>NUCLEOTIDE SEQUENCE</scope>
</reference>
<dbReference type="InterPro" id="IPR036890">
    <property type="entry name" value="HATPase_C_sf"/>
</dbReference>
<dbReference type="EMBL" id="LAZR01000176">
    <property type="protein sequence ID" value="KKN84048.1"/>
    <property type="molecule type" value="Genomic_DNA"/>
</dbReference>
<dbReference type="InterPro" id="IPR050428">
    <property type="entry name" value="TCS_sensor_his_kinase"/>
</dbReference>
<evidence type="ECO:0000256" key="5">
    <source>
        <dbReference type="ARBA" id="ARBA00022692"/>
    </source>
</evidence>
<keyword evidence="7 8" id="KW-1133">Transmembrane helix</keyword>
<gene>
    <name evidence="10" type="ORF">LCGC14_0292550</name>
</gene>
<dbReference type="SUPFAM" id="SSF55874">
    <property type="entry name" value="ATPase domain of HSP90 chaperone/DNA topoisomerase II/histidine kinase"/>
    <property type="match status" value="1"/>
</dbReference>
<keyword evidence="3" id="KW-0597">Phosphoprotein</keyword>
<dbReference type="EC" id="2.7.13.3" evidence="2"/>
<dbReference type="InterPro" id="IPR036097">
    <property type="entry name" value="HisK_dim/P_sf"/>
</dbReference>
<dbReference type="SUPFAM" id="SSF47384">
    <property type="entry name" value="Homodimeric domain of signal transducing histidine kinase"/>
    <property type="match status" value="1"/>
</dbReference>
<dbReference type="AlphaFoldDB" id="A0A0F9WYD5"/>
<dbReference type="GO" id="GO:0005886">
    <property type="term" value="C:plasma membrane"/>
    <property type="evidence" value="ECO:0007669"/>
    <property type="project" value="TreeGrafter"/>
</dbReference>
<dbReference type="InterPro" id="IPR003661">
    <property type="entry name" value="HisK_dim/P_dom"/>
</dbReference>
<evidence type="ECO:0000256" key="8">
    <source>
        <dbReference type="SAM" id="Phobius"/>
    </source>
</evidence>
<keyword evidence="4" id="KW-0808">Transferase</keyword>
<protein>
    <recommendedName>
        <fullName evidence="2">histidine kinase</fullName>
        <ecNumber evidence="2">2.7.13.3</ecNumber>
    </recommendedName>
</protein>
<evidence type="ECO:0000256" key="4">
    <source>
        <dbReference type="ARBA" id="ARBA00022679"/>
    </source>
</evidence>
<dbReference type="SMART" id="SM00388">
    <property type="entry name" value="HisKA"/>
    <property type="match status" value="1"/>
</dbReference>
<dbReference type="PANTHER" id="PTHR45436:SF5">
    <property type="entry name" value="SENSOR HISTIDINE KINASE TRCS"/>
    <property type="match status" value="1"/>
</dbReference>
<feature type="domain" description="Histidine kinase" evidence="9">
    <location>
        <begin position="219"/>
        <end position="421"/>
    </location>
</feature>
<dbReference type="Gene3D" id="1.10.287.130">
    <property type="match status" value="1"/>
</dbReference>
<evidence type="ECO:0000256" key="2">
    <source>
        <dbReference type="ARBA" id="ARBA00012438"/>
    </source>
</evidence>
<keyword evidence="8" id="KW-0472">Membrane</keyword>
<sequence length="421" mass="48952">MVEKSKKVRLIQKTSQTFLWISFILMVVSTIVLYFYVKNLLREEVEEELFSTLSRVEIALTNNKTQFSLAPLVDVSEVPEIKAQILKDTIIYDPSQKEMEEFRELTTFKKINQKNYKISVRNLVIESEDILVAIILSYLIIIVSVFIILFYFSKVRNKKLWLPFFKNLESMKSFSLISDKPISLVDSEILEFSELNTEIEILTNKVRGDYKNLKQFTEDVSHELQNPLAIIQAKIENIINGDNLNDNQFGHLTSIQKDIQRLTQMNKRLTLLTKIENNQFAKVEQVIITDLVQETITNFLEITSSKIEYHKKDVIYVQMDRYLAEILCNNLISNAIKHSPNKGNIVVEVMGNNFSVSNEGNLALENPEKLYSRFYRESETNKSTGLGLAIVKRICDLYNFSITYHFKEDKHIFTINFNGHI</sequence>
<dbReference type="SMART" id="SM00387">
    <property type="entry name" value="HATPase_c"/>
    <property type="match status" value="1"/>
</dbReference>
<dbReference type="CDD" id="cd00082">
    <property type="entry name" value="HisKA"/>
    <property type="match status" value="1"/>
</dbReference>
<organism evidence="10">
    <name type="scientific">marine sediment metagenome</name>
    <dbReference type="NCBI Taxonomy" id="412755"/>
    <lineage>
        <taxon>unclassified sequences</taxon>
        <taxon>metagenomes</taxon>
        <taxon>ecological metagenomes</taxon>
    </lineage>
</organism>
<keyword evidence="5 8" id="KW-0812">Transmembrane</keyword>
<evidence type="ECO:0000259" key="9">
    <source>
        <dbReference type="PROSITE" id="PS50109"/>
    </source>
</evidence>
<evidence type="ECO:0000313" key="10">
    <source>
        <dbReference type="EMBL" id="KKN84048.1"/>
    </source>
</evidence>
<evidence type="ECO:0000256" key="3">
    <source>
        <dbReference type="ARBA" id="ARBA00022553"/>
    </source>
</evidence>
<dbReference type="PANTHER" id="PTHR45436">
    <property type="entry name" value="SENSOR HISTIDINE KINASE YKOH"/>
    <property type="match status" value="1"/>
</dbReference>
<dbReference type="Pfam" id="PF02518">
    <property type="entry name" value="HATPase_c"/>
    <property type="match status" value="1"/>
</dbReference>
<feature type="transmembrane region" description="Helical" evidence="8">
    <location>
        <begin position="130"/>
        <end position="152"/>
    </location>
</feature>
<keyword evidence="6" id="KW-0418">Kinase</keyword>
<dbReference type="Pfam" id="PF00512">
    <property type="entry name" value="HisKA"/>
    <property type="match status" value="1"/>
</dbReference>
<accession>A0A0F9WYD5</accession>
<name>A0A0F9WYD5_9ZZZZ</name>
<dbReference type="InterPro" id="IPR003594">
    <property type="entry name" value="HATPase_dom"/>
</dbReference>
<dbReference type="PROSITE" id="PS50109">
    <property type="entry name" value="HIS_KIN"/>
    <property type="match status" value="1"/>
</dbReference>
<evidence type="ECO:0000256" key="1">
    <source>
        <dbReference type="ARBA" id="ARBA00000085"/>
    </source>
</evidence>
<comment type="caution">
    <text evidence="10">The sequence shown here is derived from an EMBL/GenBank/DDBJ whole genome shotgun (WGS) entry which is preliminary data.</text>
</comment>
<comment type="catalytic activity">
    <reaction evidence="1">
        <text>ATP + protein L-histidine = ADP + protein N-phospho-L-histidine.</text>
        <dbReference type="EC" id="2.7.13.3"/>
    </reaction>
</comment>
<dbReference type="GO" id="GO:0000155">
    <property type="term" value="F:phosphorelay sensor kinase activity"/>
    <property type="evidence" value="ECO:0007669"/>
    <property type="project" value="InterPro"/>
</dbReference>
<dbReference type="InterPro" id="IPR005467">
    <property type="entry name" value="His_kinase_dom"/>
</dbReference>